<reference evidence="3" key="1">
    <citation type="submission" date="2019-04" db="EMBL/GenBank/DDBJ databases">
        <title>Friends and foes A comparative genomics studyof 23 Aspergillus species from section Flavi.</title>
        <authorList>
            <consortium name="DOE Joint Genome Institute"/>
            <person name="Kjaerbolling I."/>
            <person name="Vesth T."/>
            <person name="Frisvad J.C."/>
            <person name="Nybo J.L."/>
            <person name="Theobald S."/>
            <person name="Kildgaard S."/>
            <person name="Isbrandt T."/>
            <person name="Kuo A."/>
            <person name="Sato A."/>
            <person name="Lyhne E.K."/>
            <person name="Kogle M.E."/>
            <person name="Wiebenga A."/>
            <person name="Kun R.S."/>
            <person name="Lubbers R.J."/>
            <person name="Makela M.R."/>
            <person name="Barry K."/>
            <person name="Chovatia M."/>
            <person name="Clum A."/>
            <person name="Daum C."/>
            <person name="Haridas S."/>
            <person name="He G."/>
            <person name="LaButti K."/>
            <person name="Lipzen A."/>
            <person name="Mondo S."/>
            <person name="Riley R."/>
            <person name="Salamov A."/>
            <person name="Simmons B.A."/>
            <person name="Magnuson J.K."/>
            <person name="Henrissat B."/>
            <person name="Mortensen U.H."/>
            <person name="Larsen T.O."/>
            <person name="Devries R.P."/>
            <person name="Grigoriev I.V."/>
            <person name="Machida M."/>
            <person name="Baker S.E."/>
            <person name="Andersen M.R."/>
        </authorList>
    </citation>
    <scope>NUCLEOTIDE SEQUENCE [LARGE SCALE GENOMIC DNA]</scope>
    <source>
        <strain evidence="3">CBS 130015</strain>
    </source>
</reference>
<evidence type="ECO:0000256" key="1">
    <source>
        <dbReference type="SAM" id="Phobius"/>
    </source>
</evidence>
<sequence length="63" mass="7335">MDQITFNRPPFIQRSSSRPRGLPFLVTTSNPRLNILIYFIFLPPSFTSSQLIVFSYSTFLLLH</sequence>
<keyword evidence="1" id="KW-0812">Transmembrane</keyword>
<proteinExistence type="predicted"/>
<name>A0A5N6WH12_9EURO</name>
<evidence type="ECO:0000313" key="3">
    <source>
        <dbReference type="Proteomes" id="UP000325433"/>
    </source>
</evidence>
<dbReference type="AlphaFoldDB" id="A0A5N6WH12"/>
<organism evidence="2 3">
    <name type="scientific">Aspergillus transmontanensis</name>
    <dbReference type="NCBI Taxonomy" id="1034304"/>
    <lineage>
        <taxon>Eukaryota</taxon>
        <taxon>Fungi</taxon>
        <taxon>Dikarya</taxon>
        <taxon>Ascomycota</taxon>
        <taxon>Pezizomycotina</taxon>
        <taxon>Eurotiomycetes</taxon>
        <taxon>Eurotiomycetidae</taxon>
        <taxon>Eurotiales</taxon>
        <taxon>Aspergillaceae</taxon>
        <taxon>Aspergillus</taxon>
        <taxon>Aspergillus subgen. Circumdati</taxon>
    </lineage>
</organism>
<feature type="transmembrane region" description="Helical" evidence="1">
    <location>
        <begin position="35"/>
        <end position="62"/>
    </location>
</feature>
<gene>
    <name evidence="2" type="ORF">BDV41DRAFT_519031</name>
</gene>
<dbReference type="EMBL" id="ML738293">
    <property type="protein sequence ID" value="KAE8319932.1"/>
    <property type="molecule type" value="Genomic_DNA"/>
</dbReference>
<protein>
    <submittedName>
        <fullName evidence="2">Uncharacterized protein</fullName>
    </submittedName>
</protein>
<keyword evidence="3" id="KW-1185">Reference proteome</keyword>
<evidence type="ECO:0000313" key="2">
    <source>
        <dbReference type="EMBL" id="KAE8319932.1"/>
    </source>
</evidence>
<keyword evidence="1" id="KW-0472">Membrane</keyword>
<dbReference type="Proteomes" id="UP000325433">
    <property type="component" value="Unassembled WGS sequence"/>
</dbReference>
<keyword evidence="1" id="KW-1133">Transmembrane helix</keyword>
<accession>A0A5N6WH12</accession>